<organism evidence="3 4">
    <name type="scientific">Ignatzschineria larvae DSM 13226</name>
    <dbReference type="NCBI Taxonomy" id="1111732"/>
    <lineage>
        <taxon>Bacteria</taxon>
        <taxon>Pseudomonadati</taxon>
        <taxon>Pseudomonadota</taxon>
        <taxon>Gammaproteobacteria</taxon>
        <taxon>Cardiobacteriales</taxon>
        <taxon>Ignatzschineriaceae</taxon>
        <taxon>Ignatzschineria</taxon>
    </lineage>
</organism>
<dbReference type="Proteomes" id="UP001449178">
    <property type="component" value="Chromosome"/>
</dbReference>
<accession>A0ABZ3C120</accession>
<proteinExistence type="inferred from homology"/>
<keyword evidence="4" id="KW-1185">Reference proteome</keyword>
<reference evidence="3 4" key="1">
    <citation type="submission" date="2024-03" db="EMBL/GenBank/DDBJ databases">
        <title>Complete Genome Sequence and Annotation of Ignatzschineria larvae DSM 13226.</title>
        <authorList>
            <person name="Cantrell E."/>
            <person name="Burcham Z.M."/>
        </authorList>
    </citation>
    <scope>NUCLEOTIDE SEQUENCE [LARGE SCALE GENOMIC DNA]</scope>
    <source>
        <strain evidence="3 4">DSM 13226</strain>
    </source>
</reference>
<gene>
    <name evidence="3" type="ORF">WMO13_02820</name>
</gene>
<dbReference type="Gene3D" id="1.10.1220.170">
    <property type="match status" value="1"/>
</dbReference>
<dbReference type="PANTHER" id="PTHR33713">
    <property type="entry name" value="ANTITOXIN YAFN-RELATED"/>
    <property type="match status" value="1"/>
</dbReference>
<dbReference type="PANTHER" id="PTHR33713:SF6">
    <property type="entry name" value="ANTITOXIN YEFM"/>
    <property type="match status" value="1"/>
</dbReference>
<protein>
    <recommendedName>
        <fullName evidence="2">Antitoxin</fullName>
    </recommendedName>
</protein>
<dbReference type="InterPro" id="IPR036165">
    <property type="entry name" value="YefM-like_sf"/>
</dbReference>
<dbReference type="EMBL" id="CP150637">
    <property type="protein sequence ID" value="WZW88332.1"/>
    <property type="molecule type" value="Genomic_DNA"/>
</dbReference>
<evidence type="ECO:0000313" key="4">
    <source>
        <dbReference type="Proteomes" id="UP001449178"/>
    </source>
</evidence>
<dbReference type="InterPro" id="IPR051405">
    <property type="entry name" value="phD/YefM_antitoxin"/>
</dbReference>
<dbReference type="Pfam" id="PF02604">
    <property type="entry name" value="PhdYeFM_antitox"/>
    <property type="match status" value="1"/>
</dbReference>
<dbReference type="SUPFAM" id="SSF143120">
    <property type="entry name" value="YefM-like"/>
    <property type="match status" value="1"/>
</dbReference>
<name>A0ABZ3C120_9GAMM</name>
<comment type="similarity">
    <text evidence="1 2">Belongs to the phD/YefM antitoxin family.</text>
</comment>
<evidence type="ECO:0000256" key="1">
    <source>
        <dbReference type="ARBA" id="ARBA00009981"/>
    </source>
</evidence>
<dbReference type="NCBIfam" id="TIGR01552">
    <property type="entry name" value="phd_fam"/>
    <property type="match status" value="1"/>
</dbReference>
<dbReference type="RefSeq" id="WP_026878545.1">
    <property type="nucleotide sequence ID" value="NZ_AZOD01000010.1"/>
</dbReference>
<evidence type="ECO:0000313" key="3">
    <source>
        <dbReference type="EMBL" id="WZW88332.1"/>
    </source>
</evidence>
<dbReference type="Gene3D" id="3.40.1620.10">
    <property type="entry name" value="YefM-like domain"/>
    <property type="match status" value="1"/>
</dbReference>
<evidence type="ECO:0000256" key="2">
    <source>
        <dbReference type="RuleBase" id="RU362080"/>
    </source>
</evidence>
<sequence length="86" mass="9809">MHVYTYSDARNNLKLVLDKVVEDAEVAFITRKDGGHAVIMGQDHYDSLMETLYLLSSPNNANRLNESIAQLRASQTIERELIEDEK</sequence>
<dbReference type="InterPro" id="IPR006442">
    <property type="entry name" value="Antitoxin_Phd/YefM"/>
</dbReference>
<comment type="function">
    <text evidence="2">Antitoxin component of a type II toxin-antitoxin (TA) system.</text>
</comment>